<accession>A0A2H0XY17</accession>
<evidence type="ECO:0000313" key="2">
    <source>
        <dbReference type="Proteomes" id="UP000231343"/>
    </source>
</evidence>
<evidence type="ECO:0000313" key="1">
    <source>
        <dbReference type="EMBL" id="PIS29665.1"/>
    </source>
</evidence>
<protein>
    <submittedName>
        <fullName evidence="1">Uncharacterized protein</fullName>
    </submittedName>
</protein>
<comment type="caution">
    <text evidence="1">The sequence shown here is derived from an EMBL/GenBank/DDBJ whole genome shotgun (WGS) entry which is preliminary data.</text>
</comment>
<dbReference type="Proteomes" id="UP000231343">
    <property type="component" value="Unassembled WGS sequence"/>
</dbReference>
<proteinExistence type="predicted"/>
<dbReference type="EMBL" id="PEYM01000076">
    <property type="protein sequence ID" value="PIS29665.1"/>
    <property type="molecule type" value="Genomic_DNA"/>
</dbReference>
<gene>
    <name evidence="1" type="ORF">COT42_04640</name>
</gene>
<dbReference type="AlphaFoldDB" id="A0A2H0XY17"/>
<reference evidence="1 2" key="1">
    <citation type="submission" date="2017-09" db="EMBL/GenBank/DDBJ databases">
        <title>Depth-based differentiation of microbial function through sediment-hosted aquifers and enrichment of novel symbionts in the deep terrestrial subsurface.</title>
        <authorList>
            <person name="Probst A.J."/>
            <person name="Ladd B."/>
            <person name="Jarett J.K."/>
            <person name="Geller-Mcgrath D.E."/>
            <person name="Sieber C.M."/>
            <person name="Emerson J.B."/>
            <person name="Anantharaman K."/>
            <person name="Thomas B.C."/>
            <person name="Malmstrom R."/>
            <person name="Stieglmeier M."/>
            <person name="Klingl A."/>
            <person name="Woyke T."/>
            <person name="Ryan C.M."/>
            <person name="Banfield J.F."/>
        </authorList>
    </citation>
    <scope>NUCLEOTIDE SEQUENCE [LARGE SCALE GENOMIC DNA]</scope>
    <source>
        <strain evidence="1">CG08_land_8_20_14_0_20_45_16</strain>
    </source>
</reference>
<name>A0A2H0XY17_UNCSA</name>
<sequence length="106" mass="12431">MTKQELKQMSKLLPDKEIDSVIREGLVVRLPLFEARRALAKEKIAAFQKKHRKSYKTLKNKGLAVSADYNAHEDFVEWGHWENTLKDTESIIRWFNQLLKKSFGKS</sequence>
<organism evidence="1 2">
    <name type="scientific">Candidatus Saganbacteria bacterium CG08_land_8_20_14_0_20_45_16</name>
    <dbReference type="NCBI Taxonomy" id="2014293"/>
    <lineage>
        <taxon>Bacteria</taxon>
        <taxon>Bacillati</taxon>
        <taxon>Saganbacteria</taxon>
    </lineage>
</organism>